<protein>
    <submittedName>
        <fullName evidence="2">Uncharacterized protein</fullName>
    </submittedName>
</protein>
<proteinExistence type="predicted"/>
<keyword evidence="1" id="KW-0472">Membrane</keyword>
<evidence type="ECO:0000256" key="1">
    <source>
        <dbReference type="SAM" id="Phobius"/>
    </source>
</evidence>
<accession>A0A4Y5P1S7</accession>
<dbReference type="Proteomes" id="UP000308921">
    <property type="component" value="Segment"/>
</dbReference>
<keyword evidence="3" id="KW-1185">Reference proteome</keyword>
<keyword evidence="1" id="KW-0812">Transmembrane</keyword>
<name>A0A4Y5P1S7_9CAUD</name>
<organism evidence="2 3">
    <name type="scientific">Pantoea phage vB_PagS_AAS21</name>
    <dbReference type="NCBI Taxonomy" id="2575261"/>
    <lineage>
        <taxon>Viruses</taxon>
        <taxon>Duplodnaviria</taxon>
        <taxon>Heunggongvirae</taxon>
        <taxon>Uroviricota</taxon>
        <taxon>Caudoviricetes</taxon>
        <taxon>Demerecviridae</taxon>
        <taxon>Keyvirus</taxon>
        <taxon>Keyvirus AAS21</taxon>
    </lineage>
</organism>
<evidence type="ECO:0000313" key="3">
    <source>
        <dbReference type="Proteomes" id="UP000308921"/>
    </source>
</evidence>
<dbReference type="EMBL" id="MK770119">
    <property type="protein sequence ID" value="QCW23902.1"/>
    <property type="molecule type" value="Genomic_DNA"/>
</dbReference>
<gene>
    <name evidence="2" type="ORF">AAS21_gp164</name>
</gene>
<evidence type="ECO:0000313" key="2">
    <source>
        <dbReference type="EMBL" id="QCW23902.1"/>
    </source>
</evidence>
<keyword evidence="1" id="KW-1133">Transmembrane helix</keyword>
<sequence>MTLKLTDEELREISRKVIEKMVREKVITRIREGTYVPDNNDELNDLLRKATNEEYLKDNKLDKVFKTAYLKSQGKYQEPKWRRICTYLNKNKWLILATLFLLFCVGYTLTEVYIGFMYGVY</sequence>
<feature type="transmembrane region" description="Helical" evidence="1">
    <location>
        <begin position="93"/>
        <end position="116"/>
    </location>
</feature>
<reference evidence="2 3" key="1">
    <citation type="submission" date="2019-04" db="EMBL/GenBank/DDBJ databases">
        <title>Complete genome sequence of Pantoea bacteriophage vB_PagS_AAS21.</title>
        <authorList>
            <person name="Truncaite L."/>
            <person name="Simoliuniene M."/>
            <person name="Zajanckauskaite A."/>
            <person name="Meskys R."/>
            <person name="Simoliunas E."/>
        </authorList>
    </citation>
    <scope>NUCLEOTIDE SEQUENCE [LARGE SCALE GENOMIC DNA]</scope>
</reference>